<dbReference type="CDD" id="cd06588">
    <property type="entry name" value="PhnB_like"/>
    <property type="match status" value="2"/>
</dbReference>
<dbReference type="Gene3D" id="3.30.720.100">
    <property type="match status" value="1"/>
</dbReference>
<dbReference type="InterPro" id="IPR029068">
    <property type="entry name" value="Glyas_Bleomycin-R_OHBP_Dase"/>
</dbReference>
<feature type="domain" description="PhnB-like" evidence="1">
    <location>
        <begin position="142"/>
        <end position="261"/>
    </location>
</feature>
<dbReference type="InterPro" id="IPR028973">
    <property type="entry name" value="PhnB-like"/>
</dbReference>
<dbReference type="Gene3D" id="3.10.180.10">
    <property type="entry name" value="2,3-Dihydroxybiphenyl 1,2-Dioxygenase, domain 1"/>
    <property type="match status" value="1"/>
</dbReference>
<feature type="domain" description="PhnB-like" evidence="1">
    <location>
        <begin position="2"/>
        <end position="131"/>
    </location>
</feature>
<name>A0AAX1EIJ0_9GAMM</name>
<protein>
    <submittedName>
        <fullName evidence="2">VOC family protein</fullName>
    </submittedName>
</protein>
<evidence type="ECO:0000313" key="2">
    <source>
        <dbReference type="EMBL" id="QBR84844.1"/>
    </source>
</evidence>
<evidence type="ECO:0000313" key="3">
    <source>
        <dbReference type="Proteomes" id="UP000295517"/>
    </source>
</evidence>
<dbReference type="EMBL" id="CP038254">
    <property type="protein sequence ID" value="QBR84844.1"/>
    <property type="molecule type" value="Genomic_DNA"/>
</dbReference>
<proteinExistence type="predicted"/>
<dbReference type="Pfam" id="PF06983">
    <property type="entry name" value="3-dmu-9_3-mt"/>
    <property type="match status" value="2"/>
</dbReference>
<dbReference type="PANTHER" id="PTHR33990">
    <property type="entry name" value="PROTEIN YJDN-RELATED"/>
    <property type="match status" value="1"/>
</dbReference>
<sequence length="304" mass="34773">MQKITPHLWFDKEAKEAVQFYTSIFSHSRIVNITTIHEVPTPTGDCDMVSFELSGHPFMAINAGPLFKFNPSISFIVNFDPAKDRNAIKKLDVLWEQLAQGGTALMPLDKYSFSERYGWIQDKYGLSWQLILTDPKGAERPAIIPSLLFVGDVAGQAEEAVNFYMSVFKNSKRGFIHRYNKGQDPEKAGSIMFTDFMLDGQWFAAMDSAREHQFTFNEAISLLIPCETQKDIDYYWEKLSADPKAEQCGWLKDKYGLSWQVWPTMMGEMMMKGTPEQIARVTQAFLPMKKFDIAALQRAYHGNK</sequence>
<dbReference type="SUPFAM" id="SSF54593">
    <property type="entry name" value="Glyoxalase/Bleomycin resistance protein/Dihydroxybiphenyl dioxygenase"/>
    <property type="match status" value="2"/>
</dbReference>
<evidence type="ECO:0000259" key="1">
    <source>
        <dbReference type="Pfam" id="PF06983"/>
    </source>
</evidence>
<accession>A0AAX1EIJ0</accession>
<gene>
    <name evidence="2" type="ORF">E3983_11070</name>
</gene>
<dbReference type="RefSeq" id="WP_135061012.1">
    <property type="nucleotide sequence ID" value="NZ_CP038254.1"/>
</dbReference>
<organism evidence="2 3">
    <name type="scientific">Legionella israelensis</name>
    <dbReference type="NCBI Taxonomy" id="454"/>
    <lineage>
        <taxon>Bacteria</taxon>
        <taxon>Pseudomonadati</taxon>
        <taxon>Pseudomonadota</taxon>
        <taxon>Gammaproteobacteria</taxon>
        <taxon>Legionellales</taxon>
        <taxon>Legionellaceae</taxon>
        <taxon>Legionella</taxon>
    </lineage>
</organism>
<dbReference type="Proteomes" id="UP000295517">
    <property type="component" value="Chromosome"/>
</dbReference>
<dbReference type="Gene3D" id="3.30.720.110">
    <property type="match status" value="1"/>
</dbReference>
<reference evidence="2 3" key="1">
    <citation type="submission" date="2019-03" db="EMBL/GenBank/DDBJ databases">
        <title>Diverse conjugative elements silence natural transformation in Legionella species.</title>
        <authorList>
            <person name="Durieux I."/>
            <person name="Ginevra C."/>
            <person name="Attaiech L."/>
            <person name="Picq K."/>
            <person name="Juan P.A."/>
            <person name="Jarraud S."/>
            <person name="Charpentier X."/>
        </authorList>
    </citation>
    <scope>NUCLEOTIDE SEQUENCE [LARGE SCALE GENOMIC DNA]</scope>
    <source>
        <strain evidence="2 3">HL-0427-4011</strain>
    </source>
</reference>
<dbReference type="AlphaFoldDB" id="A0AAX1EIJ0"/>